<organism evidence="1 2">
    <name type="scientific">Wuchereria bancrofti</name>
    <dbReference type="NCBI Taxonomy" id="6293"/>
    <lineage>
        <taxon>Eukaryota</taxon>
        <taxon>Metazoa</taxon>
        <taxon>Ecdysozoa</taxon>
        <taxon>Nematoda</taxon>
        <taxon>Chromadorea</taxon>
        <taxon>Rhabditida</taxon>
        <taxon>Spirurina</taxon>
        <taxon>Spiruromorpha</taxon>
        <taxon>Filarioidea</taxon>
        <taxon>Onchocercidae</taxon>
        <taxon>Wuchereria</taxon>
    </lineage>
</organism>
<proteinExistence type="predicted"/>
<comment type="caution">
    <text evidence="1">The sequence shown here is derived from an EMBL/GenBank/DDBJ whole genome shotgun (WGS) entry which is preliminary data.</text>
</comment>
<dbReference type="EMBL" id="ADBV01014526">
    <property type="protein sequence ID" value="EJW73203.1"/>
    <property type="molecule type" value="Genomic_DNA"/>
</dbReference>
<dbReference type="Proteomes" id="UP000004810">
    <property type="component" value="Unassembled WGS sequence"/>
</dbReference>
<gene>
    <name evidence="1" type="ORF">WUBG_15887</name>
</gene>
<sequence length="104" mass="12062">MSKEIHILNQTTNHLTDKRTERLISKVLEVEIVRSKCYDEIKLKKDATTCHTSERLGYPRIINNVAQNNKHYLNRSTKPLVSNREIIITSPTHYANPTFSLKLS</sequence>
<reference evidence="2" key="1">
    <citation type="submission" date="2012-08" db="EMBL/GenBank/DDBJ databases">
        <title>The Genome Sequence of Wuchereria bancrofti.</title>
        <authorList>
            <person name="Nutman T.B."/>
            <person name="Fink D.L."/>
            <person name="Russ C."/>
            <person name="Young S."/>
            <person name="Zeng Q."/>
            <person name="Koehrsen M."/>
            <person name="Alvarado L."/>
            <person name="Berlin A."/>
            <person name="Chapman S.B."/>
            <person name="Chen Z."/>
            <person name="Freedman E."/>
            <person name="Gellesch M."/>
            <person name="Goldberg J."/>
            <person name="Griggs A."/>
            <person name="Gujja S."/>
            <person name="Heilman E.R."/>
            <person name="Heiman D."/>
            <person name="Hepburn T."/>
            <person name="Howarth C."/>
            <person name="Jen D."/>
            <person name="Larson L."/>
            <person name="Lewis B."/>
            <person name="Mehta T."/>
            <person name="Park D."/>
            <person name="Pearson M."/>
            <person name="Roberts A."/>
            <person name="Saif S."/>
            <person name="Shea T."/>
            <person name="Shenoy N."/>
            <person name="Sisk P."/>
            <person name="Stolte C."/>
            <person name="Sykes S."/>
            <person name="Walk T."/>
            <person name="White J."/>
            <person name="Yandava C."/>
            <person name="Haas B."/>
            <person name="Henn M.R."/>
            <person name="Nusbaum C."/>
            <person name="Birren B."/>
        </authorList>
    </citation>
    <scope>NUCLEOTIDE SEQUENCE [LARGE SCALE GENOMIC DNA]</scope>
    <source>
        <strain evidence="2">NA</strain>
    </source>
</reference>
<dbReference type="AlphaFoldDB" id="J9DU71"/>
<evidence type="ECO:0000313" key="1">
    <source>
        <dbReference type="EMBL" id="EJW73203.1"/>
    </source>
</evidence>
<name>J9DU71_WUCBA</name>
<protein>
    <submittedName>
        <fullName evidence="1">Uncharacterized protein</fullName>
    </submittedName>
</protein>
<accession>J9DU71</accession>
<evidence type="ECO:0000313" key="2">
    <source>
        <dbReference type="Proteomes" id="UP000004810"/>
    </source>
</evidence>